<sequence>MKLGARIFKTGVAIVFSLFIAELLQLPNPVFAGIAAIFAIQPSIYRSYKTATEQIQGNLIGAIVAVIFSLVFGKDYVIVGFAAIITITIMLKLKLEKALTLALVTVIAIMEIQGDDFLLFAVLRFATILVGVISAFIVNLVFLPPKFEKKLFNAIHYTQDEIIRWLRIAVRQASDHQSTKQTISQLNERLVRVDQIYSFFKEERGYTKKANHTKGRKLVVYRELISASYKSLDVLKKLHHHEHEFTLLPEHFLMMIKERLDTLLTYHEQLHLKFIGKLRPEHIEENDSEAFLQRQEVMDIFVKQITITQMEEEFSSYHLLHLLSAILSYEEQLEHVDKLITSYQNFHSEELTVEIEETPY</sequence>
<dbReference type="AlphaFoldDB" id="A0A1I6APW3"/>
<comment type="subcellular location">
    <subcellularLocation>
        <location evidence="1">Cell membrane</location>
        <topology evidence="1">Multi-pass membrane protein</topology>
    </subcellularLocation>
</comment>
<feature type="transmembrane region" description="Helical" evidence="6">
    <location>
        <begin position="60"/>
        <end position="91"/>
    </location>
</feature>
<evidence type="ECO:0000256" key="2">
    <source>
        <dbReference type="ARBA" id="ARBA00022475"/>
    </source>
</evidence>
<organism evidence="7 8">
    <name type="scientific">Psychrobacillus psychrotolerans</name>
    <dbReference type="NCBI Taxonomy" id="126156"/>
    <lineage>
        <taxon>Bacteria</taxon>
        <taxon>Bacillati</taxon>
        <taxon>Bacillota</taxon>
        <taxon>Bacilli</taxon>
        <taxon>Bacillales</taxon>
        <taxon>Bacillaceae</taxon>
        <taxon>Psychrobacillus</taxon>
    </lineage>
</organism>
<reference evidence="8" key="1">
    <citation type="submission" date="2016-10" db="EMBL/GenBank/DDBJ databases">
        <authorList>
            <person name="Varghese N."/>
            <person name="Submissions S."/>
        </authorList>
    </citation>
    <scope>NUCLEOTIDE SEQUENCE [LARGE SCALE GENOMIC DNA]</scope>
    <source>
        <strain evidence="8">DSM 11706</strain>
    </source>
</reference>
<evidence type="ECO:0000313" key="7">
    <source>
        <dbReference type="EMBL" id="SFQ70735.1"/>
    </source>
</evidence>
<keyword evidence="4 6" id="KW-1133">Transmembrane helix</keyword>
<keyword evidence="5 6" id="KW-0472">Membrane</keyword>
<gene>
    <name evidence="7" type="ORF">SAMN05421670_3552</name>
</gene>
<proteinExistence type="predicted"/>
<evidence type="ECO:0000256" key="4">
    <source>
        <dbReference type="ARBA" id="ARBA00022989"/>
    </source>
</evidence>
<feature type="transmembrane region" description="Helical" evidence="6">
    <location>
        <begin position="12"/>
        <end position="40"/>
    </location>
</feature>
<keyword evidence="3 6" id="KW-0812">Transmembrane</keyword>
<dbReference type="STRING" id="126156.SAMN05421670_3552"/>
<protein>
    <submittedName>
        <fullName evidence="7">Uncharacterized membrane protein YgaE, UPF0421/DUF939 family</fullName>
    </submittedName>
</protein>
<dbReference type="Pfam" id="PF06081">
    <property type="entry name" value="ArAE_1"/>
    <property type="match status" value="1"/>
</dbReference>
<dbReference type="InterPro" id="IPR010343">
    <property type="entry name" value="ArAE_1"/>
</dbReference>
<evidence type="ECO:0000256" key="5">
    <source>
        <dbReference type="ARBA" id="ARBA00023136"/>
    </source>
</evidence>
<evidence type="ECO:0000256" key="6">
    <source>
        <dbReference type="SAM" id="Phobius"/>
    </source>
</evidence>
<evidence type="ECO:0000256" key="1">
    <source>
        <dbReference type="ARBA" id="ARBA00004651"/>
    </source>
</evidence>
<dbReference type="RefSeq" id="WP_093538182.1">
    <property type="nucleotide sequence ID" value="NZ_CP183885.1"/>
</dbReference>
<evidence type="ECO:0000313" key="8">
    <source>
        <dbReference type="Proteomes" id="UP000198734"/>
    </source>
</evidence>
<evidence type="ECO:0000256" key="3">
    <source>
        <dbReference type="ARBA" id="ARBA00022692"/>
    </source>
</evidence>
<dbReference type="GO" id="GO:0005886">
    <property type="term" value="C:plasma membrane"/>
    <property type="evidence" value="ECO:0007669"/>
    <property type="project" value="UniProtKB-SubCell"/>
</dbReference>
<name>A0A1I6APW3_9BACI</name>
<accession>A0A1I6APW3</accession>
<dbReference type="OrthoDB" id="1653617at2"/>
<dbReference type="Proteomes" id="UP000198734">
    <property type="component" value="Unassembled WGS sequence"/>
</dbReference>
<dbReference type="PANTHER" id="PTHR30509">
    <property type="entry name" value="P-HYDROXYBENZOIC ACID EFFLUX PUMP SUBUNIT-RELATED"/>
    <property type="match status" value="1"/>
</dbReference>
<keyword evidence="8" id="KW-1185">Reference proteome</keyword>
<feature type="transmembrane region" description="Helical" evidence="6">
    <location>
        <begin position="120"/>
        <end position="143"/>
    </location>
</feature>
<dbReference type="EMBL" id="FOXU01000008">
    <property type="protein sequence ID" value="SFQ70735.1"/>
    <property type="molecule type" value="Genomic_DNA"/>
</dbReference>
<dbReference type="PANTHER" id="PTHR30509:SF27">
    <property type="entry name" value="UPF0421 PROTEIN YGAE"/>
    <property type="match status" value="1"/>
</dbReference>
<keyword evidence="2" id="KW-1003">Cell membrane</keyword>